<organism evidence="1 2">
    <name type="scientific">Pseudomonas jessenii</name>
    <dbReference type="NCBI Taxonomy" id="77298"/>
    <lineage>
        <taxon>Bacteria</taxon>
        <taxon>Pseudomonadati</taxon>
        <taxon>Pseudomonadota</taxon>
        <taxon>Gammaproteobacteria</taxon>
        <taxon>Pseudomonadales</taxon>
        <taxon>Pseudomonadaceae</taxon>
        <taxon>Pseudomonas</taxon>
    </lineage>
</organism>
<dbReference type="EMBL" id="FNTC01000002">
    <property type="protein sequence ID" value="SEC49912.1"/>
    <property type="molecule type" value="Genomic_DNA"/>
</dbReference>
<keyword evidence="2" id="KW-1185">Reference proteome</keyword>
<proteinExistence type="predicted"/>
<dbReference type="Proteomes" id="UP000198542">
    <property type="component" value="Unassembled WGS sequence"/>
</dbReference>
<evidence type="ECO:0000313" key="1">
    <source>
        <dbReference type="EMBL" id="SEC49912.1"/>
    </source>
</evidence>
<dbReference type="RefSeq" id="WP_139212718.1">
    <property type="nucleotide sequence ID" value="NZ_FNTC01000002.1"/>
</dbReference>
<accession>A0A1H4T0F2</accession>
<gene>
    <name evidence="1" type="ORF">SAMN04490187_4604</name>
</gene>
<evidence type="ECO:0000313" key="2">
    <source>
        <dbReference type="Proteomes" id="UP000198542"/>
    </source>
</evidence>
<name>A0A1H4T0F2_PSEJE</name>
<sequence length="121" mass="13291">MANSLLRNFYGSTVSPLSRSMISERSICSVGVASSCVYISLIPFMPAITLSQEVVATQYNEASISSVTSLEVPAKERALPGKLKDEFNDSLVHHAIQRVAYRHVIKSLTDGRLEAAVDYER</sequence>
<dbReference type="AlphaFoldDB" id="A0A1H4T0F2"/>
<protein>
    <submittedName>
        <fullName evidence="1">Uncharacterized protein</fullName>
    </submittedName>
</protein>
<reference evidence="2" key="1">
    <citation type="submission" date="2016-10" db="EMBL/GenBank/DDBJ databases">
        <authorList>
            <person name="Varghese N."/>
            <person name="Submissions S."/>
        </authorList>
    </citation>
    <scope>NUCLEOTIDE SEQUENCE [LARGE SCALE GENOMIC DNA]</scope>
    <source>
        <strain evidence="2">BS3660</strain>
    </source>
</reference>